<dbReference type="EMBL" id="BARS01053988">
    <property type="protein sequence ID" value="GAG44500.1"/>
    <property type="molecule type" value="Genomic_DNA"/>
</dbReference>
<protein>
    <submittedName>
        <fullName evidence="1">Uncharacterized protein</fullName>
    </submittedName>
</protein>
<name>X0XMU4_9ZZZZ</name>
<feature type="non-terminal residue" evidence="1">
    <location>
        <position position="1"/>
    </location>
</feature>
<evidence type="ECO:0000313" key="1">
    <source>
        <dbReference type="EMBL" id="GAG44500.1"/>
    </source>
</evidence>
<sequence>ADDCIGELVGEGVKVNDVRKELYPKFNDFNDFLCGRKVE</sequence>
<reference evidence="1" key="1">
    <citation type="journal article" date="2014" name="Front. Microbiol.">
        <title>High frequency of phylogenetically diverse reductive dehalogenase-homologous genes in deep subseafloor sedimentary metagenomes.</title>
        <authorList>
            <person name="Kawai M."/>
            <person name="Futagami T."/>
            <person name="Toyoda A."/>
            <person name="Takaki Y."/>
            <person name="Nishi S."/>
            <person name="Hori S."/>
            <person name="Arai W."/>
            <person name="Tsubouchi T."/>
            <person name="Morono Y."/>
            <person name="Uchiyama I."/>
            <person name="Ito T."/>
            <person name="Fujiyama A."/>
            <person name="Inagaki F."/>
            <person name="Takami H."/>
        </authorList>
    </citation>
    <scope>NUCLEOTIDE SEQUENCE</scope>
    <source>
        <strain evidence="1">Expedition CK06-06</strain>
    </source>
</reference>
<proteinExistence type="predicted"/>
<organism evidence="1">
    <name type="scientific">marine sediment metagenome</name>
    <dbReference type="NCBI Taxonomy" id="412755"/>
    <lineage>
        <taxon>unclassified sequences</taxon>
        <taxon>metagenomes</taxon>
        <taxon>ecological metagenomes</taxon>
    </lineage>
</organism>
<accession>X0XMU4</accession>
<comment type="caution">
    <text evidence="1">The sequence shown here is derived from an EMBL/GenBank/DDBJ whole genome shotgun (WGS) entry which is preliminary data.</text>
</comment>
<gene>
    <name evidence="1" type="ORF">S01H1_80009</name>
</gene>
<dbReference type="AlphaFoldDB" id="X0XMU4"/>